<comment type="similarity">
    <text evidence="2 9">Belongs to the class-III pyridoxal-phosphate-dependent aminotransferase family.</text>
</comment>
<keyword evidence="11" id="KW-1185">Reference proteome</keyword>
<evidence type="ECO:0000313" key="11">
    <source>
        <dbReference type="Proteomes" id="UP000322976"/>
    </source>
</evidence>
<dbReference type="SUPFAM" id="SSF53383">
    <property type="entry name" value="PLP-dependent transferases"/>
    <property type="match status" value="1"/>
</dbReference>
<dbReference type="GO" id="GO:0030170">
    <property type="term" value="F:pyridoxal phosphate binding"/>
    <property type="evidence" value="ECO:0007669"/>
    <property type="project" value="InterPro"/>
</dbReference>
<evidence type="ECO:0000256" key="5">
    <source>
        <dbReference type="ARBA" id="ARBA00022576"/>
    </source>
</evidence>
<accession>A0A5D8QH95</accession>
<comment type="caution">
    <text evidence="10">The sequence shown here is derived from an EMBL/GenBank/DDBJ whole genome shotgun (WGS) entry which is preliminary data.</text>
</comment>
<dbReference type="Gene3D" id="3.90.1150.10">
    <property type="entry name" value="Aspartate Aminotransferase, domain 1"/>
    <property type="match status" value="1"/>
</dbReference>
<dbReference type="InterPro" id="IPR015422">
    <property type="entry name" value="PyrdxlP-dep_Trfase_small"/>
</dbReference>
<dbReference type="CDD" id="cd00610">
    <property type="entry name" value="OAT_like"/>
    <property type="match status" value="1"/>
</dbReference>
<gene>
    <name evidence="10" type="ORF">FWJ32_02975</name>
</gene>
<dbReference type="InterPro" id="IPR049704">
    <property type="entry name" value="Aminotrans_3_PPA_site"/>
</dbReference>
<dbReference type="PANTHER" id="PTHR45688">
    <property type="match status" value="1"/>
</dbReference>
<dbReference type="Proteomes" id="UP000322976">
    <property type="component" value="Unassembled WGS sequence"/>
</dbReference>
<dbReference type="PANTHER" id="PTHR45688:SF3">
    <property type="entry name" value="ALANINE--GLYOXYLATE AMINOTRANSFERASE 2, MITOCHONDRIAL"/>
    <property type="match status" value="1"/>
</dbReference>
<keyword evidence="6 10" id="KW-0808">Transferase</keyword>
<dbReference type="Pfam" id="PF00202">
    <property type="entry name" value="Aminotran_3"/>
    <property type="match status" value="1"/>
</dbReference>
<keyword evidence="7 9" id="KW-0663">Pyridoxal phosphate</keyword>
<keyword evidence="8" id="KW-0809">Transit peptide</keyword>
<evidence type="ECO:0000256" key="3">
    <source>
        <dbReference type="ARBA" id="ARBA00011881"/>
    </source>
</evidence>
<dbReference type="InterPro" id="IPR015424">
    <property type="entry name" value="PyrdxlP-dep_Trfase"/>
</dbReference>
<dbReference type="FunFam" id="3.40.640.10:FF:000004">
    <property type="entry name" value="Acetylornithine aminotransferase"/>
    <property type="match status" value="1"/>
</dbReference>
<dbReference type="PROSITE" id="PS00600">
    <property type="entry name" value="AA_TRANSFER_CLASS_3"/>
    <property type="match status" value="1"/>
</dbReference>
<dbReference type="EC" id="2.6.1.44" evidence="4"/>
<dbReference type="Gene3D" id="3.40.640.10">
    <property type="entry name" value="Type I PLP-dependent aspartate aminotransferase-like (Major domain)"/>
    <property type="match status" value="1"/>
</dbReference>
<dbReference type="InterPro" id="IPR015421">
    <property type="entry name" value="PyrdxlP-dep_Trfase_major"/>
</dbReference>
<dbReference type="EMBL" id="VTPS01000003">
    <property type="protein sequence ID" value="TZE82933.1"/>
    <property type="molecule type" value="Genomic_DNA"/>
</dbReference>
<dbReference type="InterPro" id="IPR005814">
    <property type="entry name" value="Aminotrans_3"/>
</dbReference>
<sequence>MPNYIGPDRIIEKKQRYMIPCLYHFYERPMQIVKGEMQFLYDSEGNKYLDFYSGVSTINCGHCNPAITERVCEQVKTLQHVSSIYLTQPVVDVAERLAEIAPGKLKRSFFVNSGSEANEGAILLAKVYTHDSEVLALRNSLHGRTQLTISLTGLSFWRTEPNPVGGISFVPNPYCYRCPLNLKYPDCDIACAQEVERVIETSTSRNVAAFIVEPIQGNGGIITPPPEYFKEVKRILDKYGILLIADEVQTGFGRTGKMFCMEHFGVSPDIMSVAKALGNGMPIGAFITTDEIAECFTRPGSSTLGGNPVSMAAALATLDYIEENDLPGRAARLGDYLRSRLIELKNKHRIIGDVRGLGLMQGAELVHEDRSPAVKEIDIILEKLKDRGVLLGKVGEFRNVLAFQPPLIIEKEDIDQVIETLNEVLVEME</sequence>
<protein>
    <recommendedName>
        <fullName evidence="4">alanine--glyoxylate transaminase</fullName>
        <ecNumber evidence="4">2.6.1.44</ecNumber>
    </recommendedName>
</protein>
<evidence type="ECO:0000256" key="7">
    <source>
        <dbReference type="ARBA" id="ARBA00022898"/>
    </source>
</evidence>
<evidence type="ECO:0000256" key="4">
    <source>
        <dbReference type="ARBA" id="ARBA00013049"/>
    </source>
</evidence>
<evidence type="ECO:0000256" key="2">
    <source>
        <dbReference type="ARBA" id="ARBA00008954"/>
    </source>
</evidence>
<evidence type="ECO:0000256" key="9">
    <source>
        <dbReference type="RuleBase" id="RU003560"/>
    </source>
</evidence>
<proteinExistence type="inferred from homology"/>
<dbReference type="PIRSF" id="PIRSF000521">
    <property type="entry name" value="Transaminase_4ab_Lys_Orn"/>
    <property type="match status" value="1"/>
</dbReference>
<evidence type="ECO:0000256" key="1">
    <source>
        <dbReference type="ARBA" id="ARBA00001933"/>
    </source>
</evidence>
<reference evidence="10 11" key="1">
    <citation type="submission" date="2019-08" db="EMBL/GenBank/DDBJ databases">
        <title>Calorimonas adulescens gen. nov., sp. nov., an anaerobic thermophilic bacterium from Sakhalin hot spring.</title>
        <authorList>
            <person name="Khomyakova M.A."/>
            <person name="Merkel A.Y."/>
            <person name="Novikov A."/>
            <person name="Bonch-Osmolovskaya E.A."/>
            <person name="Slobodkin A.I."/>
        </authorList>
    </citation>
    <scope>NUCLEOTIDE SEQUENCE [LARGE SCALE GENOMIC DNA]</scope>
    <source>
        <strain evidence="10 11">A05MB</strain>
    </source>
</reference>
<evidence type="ECO:0000256" key="8">
    <source>
        <dbReference type="ARBA" id="ARBA00022946"/>
    </source>
</evidence>
<evidence type="ECO:0000256" key="6">
    <source>
        <dbReference type="ARBA" id="ARBA00022679"/>
    </source>
</evidence>
<evidence type="ECO:0000313" key="10">
    <source>
        <dbReference type="EMBL" id="TZE82933.1"/>
    </source>
</evidence>
<dbReference type="AlphaFoldDB" id="A0A5D8QH95"/>
<keyword evidence="5 10" id="KW-0032">Aminotransferase</keyword>
<dbReference type="RefSeq" id="WP_149544584.1">
    <property type="nucleotide sequence ID" value="NZ_VTPS01000003.1"/>
</dbReference>
<organism evidence="10 11">
    <name type="scientific">Calorimonas adulescens</name>
    <dbReference type="NCBI Taxonomy" id="2606906"/>
    <lineage>
        <taxon>Bacteria</taxon>
        <taxon>Bacillati</taxon>
        <taxon>Bacillota</taxon>
        <taxon>Clostridia</taxon>
        <taxon>Thermoanaerobacterales</taxon>
        <taxon>Thermoanaerobacteraceae</taxon>
        <taxon>Calorimonas</taxon>
    </lineage>
</organism>
<comment type="subunit">
    <text evidence="3">Homotetramer.</text>
</comment>
<name>A0A5D8QH95_9THEO</name>
<comment type="cofactor">
    <cofactor evidence="1">
        <name>pyridoxal 5'-phosphate</name>
        <dbReference type="ChEBI" id="CHEBI:597326"/>
    </cofactor>
</comment>
<dbReference type="GO" id="GO:0008453">
    <property type="term" value="F:alanine-glyoxylate transaminase activity"/>
    <property type="evidence" value="ECO:0007669"/>
    <property type="project" value="UniProtKB-EC"/>
</dbReference>